<gene>
    <name evidence="7" type="ORF">SAMN04489747_0574</name>
</gene>
<dbReference type="Gene3D" id="3.40.50.300">
    <property type="entry name" value="P-loop containing nucleotide triphosphate hydrolases"/>
    <property type="match status" value="1"/>
</dbReference>
<dbReference type="SUPFAM" id="SSF52540">
    <property type="entry name" value="P-loop containing nucleoside triphosphate hydrolases"/>
    <property type="match status" value="2"/>
</dbReference>
<dbReference type="PANTHER" id="PTHR45766">
    <property type="entry name" value="DNA ANNEALING HELICASE AND ENDONUCLEASE ZRANB3 FAMILY MEMBER"/>
    <property type="match status" value="1"/>
</dbReference>
<dbReference type="SMART" id="SM00487">
    <property type="entry name" value="DEXDc"/>
    <property type="match status" value="1"/>
</dbReference>
<dbReference type="RefSeq" id="WP_090590451.1">
    <property type="nucleotide sequence ID" value="NZ_LT629688.1"/>
</dbReference>
<dbReference type="GO" id="GO:0016787">
    <property type="term" value="F:hydrolase activity"/>
    <property type="evidence" value="ECO:0007669"/>
    <property type="project" value="UniProtKB-KW"/>
</dbReference>
<keyword evidence="8" id="KW-1185">Reference proteome</keyword>
<dbReference type="EMBL" id="LT629688">
    <property type="protein sequence ID" value="SDD26297.1"/>
    <property type="molecule type" value="Genomic_DNA"/>
</dbReference>
<evidence type="ECO:0000259" key="5">
    <source>
        <dbReference type="PROSITE" id="PS51192"/>
    </source>
</evidence>
<protein>
    <submittedName>
        <fullName evidence="7">Helicase conserved C-terminal domain-containing protein</fullName>
    </submittedName>
</protein>
<dbReference type="PROSITE" id="PS51194">
    <property type="entry name" value="HELICASE_CTER"/>
    <property type="match status" value="1"/>
</dbReference>
<dbReference type="InterPro" id="IPR014001">
    <property type="entry name" value="Helicase_ATP-bd"/>
</dbReference>
<keyword evidence="2" id="KW-0378">Hydrolase</keyword>
<dbReference type="STRING" id="675864.SAMN04489747_0574"/>
<evidence type="ECO:0000256" key="1">
    <source>
        <dbReference type="ARBA" id="ARBA00022741"/>
    </source>
</evidence>
<dbReference type="PROSITE" id="PS51192">
    <property type="entry name" value="HELICASE_ATP_BIND_1"/>
    <property type="match status" value="1"/>
</dbReference>
<dbReference type="GO" id="GO:0004386">
    <property type="term" value="F:helicase activity"/>
    <property type="evidence" value="ECO:0007669"/>
    <property type="project" value="UniProtKB-KW"/>
</dbReference>
<sequence length="940" mass="104453">MTEGLLEPGRVITLRNRLWRVDYVDGELLAATPLDGRDSQTQRFHAALETVEPGEMPIPGPDAIGDHRQQEHILDAYRFSLLHGTAPILGLQRSRAIPTDFQLVPLLMSLGQEQVRLLIADDVGTGKTVEAGLVLSELIARGRARRVLVVVPANLREQWREALDHFFHLDATPVAGHLMPALERQLLPGQTVWAAHDVVIASIDYVKTRTDLVLSHHWDVVLIDEAHLCARPHADGRGGNPDMERWLFAQKAAKAARHLLMLTATPHNGHTDSYASLFEMLDPTLVREVADVHIIERARAKRSNVVQRRRQDIESWYETRGIQSPFPRRDADEDIVDLRGFRDMQALLAELGGYAGALYEAADSRQSNSWVAAHLQRRALSSPEALRKSVANRLRALEQQSATETSAKADKAARETTADLVLAADDDAEGAYRLDVAQSALGTDVEIEWLTKVRDRARKVVPAKDPKLLKLLQILPGRMAKHPDVQRVLVFTKFTDTLAYLKEQLEKATLPGTKLPALPPDTQILSIDGSMNLATRMRVLVEFERSPRAVLVATDCISEGLNLQRACAELVHYELPWNPNRLEQRNGRIDRFRQREEFVGIRTLVLDDRLDVALLMLIVKKAEAMRRQYGFVPPFLANPDILLHLANPGMDYRIAPTLFDFEADEENLDRDFTALVDASIVDEGMLDRVLDESFYGQADVSLSLVEAALDRSRSEIGTPDRITAFSRAAIRDLHGTVTEFDNGTFSITAVPPLLSDVTDPTHRYTFDASLGMDDPDVDVVDLAHPLLRRLVDISREQAHNPSFSGRVAGMISQDATALTAVAHVLMRYVARGTPPVLLEELVPVVLPVYGDALDPDAVQHLRGRAGAGLKDRHDLQEDAKAVLCRQTVRNDIAAVATARAASMAERHAELDDKWAAGLNDVTPMSQDLVALTLVYPEVKL</sequence>
<evidence type="ECO:0000256" key="3">
    <source>
        <dbReference type="ARBA" id="ARBA00022806"/>
    </source>
</evidence>
<organism evidence="7 8">
    <name type="scientific">Auraticoccus monumenti</name>
    <dbReference type="NCBI Taxonomy" id="675864"/>
    <lineage>
        <taxon>Bacteria</taxon>
        <taxon>Bacillati</taxon>
        <taxon>Actinomycetota</taxon>
        <taxon>Actinomycetes</taxon>
        <taxon>Propionibacteriales</taxon>
        <taxon>Propionibacteriaceae</taxon>
        <taxon>Auraticoccus</taxon>
    </lineage>
</organism>
<evidence type="ECO:0000259" key="6">
    <source>
        <dbReference type="PROSITE" id="PS51194"/>
    </source>
</evidence>
<dbReference type="SMART" id="SM00490">
    <property type="entry name" value="HELICc"/>
    <property type="match status" value="1"/>
</dbReference>
<accession>A0A1G6TCY4</accession>
<dbReference type="CDD" id="cd18793">
    <property type="entry name" value="SF2_C_SNF"/>
    <property type="match status" value="1"/>
</dbReference>
<evidence type="ECO:0000313" key="7">
    <source>
        <dbReference type="EMBL" id="SDD26297.1"/>
    </source>
</evidence>
<dbReference type="OrthoDB" id="9814088at2"/>
<dbReference type="PANTHER" id="PTHR45766:SF6">
    <property type="entry name" value="SWI_SNF-RELATED MATRIX-ASSOCIATED ACTIN-DEPENDENT REGULATOR OF CHROMATIN SUBFAMILY A-LIKE PROTEIN 1"/>
    <property type="match status" value="1"/>
</dbReference>
<keyword evidence="3 7" id="KW-0347">Helicase</keyword>
<reference evidence="7 8" key="1">
    <citation type="submission" date="2016-10" db="EMBL/GenBank/DDBJ databases">
        <authorList>
            <person name="de Groot N.N."/>
        </authorList>
    </citation>
    <scope>NUCLEOTIDE SEQUENCE [LARGE SCALE GENOMIC DNA]</scope>
    <source>
        <strain evidence="7 8">MON 2.2</strain>
    </source>
</reference>
<dbReference type="Proteomes" id="UP000198546">
    <property type="component" value="Chromosome i"/>
</dbReference>
<dbReference type="InterPro" id="IPR057342">
    <property type="entry name" value="DEXDc_RapA"/>
</dbReference>
<feature type="domain" description="Helicase C-terminal" evidence="6">
    <location>
        <begin position="467"/>
        <end position="640"/>
    </location>
</feature>
<dbReference type="Pfam" id="PF00271">
    <property type="entry name" value="Helicase_C"/>
    <property type="match status" value="1"/>
</dbReference>
<name>A0A1G6TCY4_9ACTN</name>
<dbReference type="InterPro" id="IPR000330">
    <property type="entry name" value="SNF2_N"/>
</dbReference>
<evidence type="ECO:0000256" key="2">
    <source>
        <dbReference type="ARBA" id="ARBA00022801"/>
    </source>
</evidence>
<keyword evidence="4" id="KW-0067">ATP-binding</keyword>
<dbReference type="InterPro" id="IPR001650">
    <property type="entry name" value="Helicase_C-like"/>
</dbReference>
<dbReference type="InterPro" id="IPR049730">
    <property type="entry name" value="SNF2/RAD54-like_C"/>
</dbReference>
<dbReference type="Gene3D" id="3.40.50.10810">
    <property type="entry name" value="Tandem AAA-ATPase domain"/>
    <property type="match status" value="1"/>
</dbReference>
<proteinExistence type="predicted"/>
<dbReference type="InterPro" id="IPR038718">
    <property type="entry name" value="SNF2-like_sf"/>
</dbReference>
<dbReference type="GO" id="GO:0005524">
    <property type="term" value="F:ATP binding"/>
    <property type="evidence" value="ECO:0007669"/>
    <property type="project" value="UniProtKB-KW"/>
</dbReference>
<dbReference type="Pfam" id="PF00176">
    <property type="entry name" value="SNF2-rel_dom"/>
    <property type="match status" value="1"/>
</dbReference>
<dbReference type="CDD" id="cd18011">
    <property type="entry name" value="DEXDc_RapA"/>
    <property type="match status" value="1"/>
</dbReference>
<evidence type="ECO:0000313" key="8">
    <source>
        <dbReference type="Proteomes" id="UP000198546"/>
    </source>
</evidence>
<feature type="domain" description="Helicase ATP-binding" evidence="5">
    <location>
        <begin position="108"/>
        <end position="284"/>
    </location>
</feature>
<evidence type="ECO:0000256" key="4">
    <source>
        <dbReference type="ARBA" id="ARBA00022840"/>
    </source>
</evidence>
<dbReference type="AlphaFoldDB" id="A0A1G6TCY4"/>
<dbReference type="InterPro" id="IPR027417">
    <property type="entry name" value="P-loop_NTPase"/>
</dbReference>
<keyword evidence="1" id="KW-0547">Nucleotide-binding</keyword>